<dbReference type="Proteomes" id="UP000037020">
    <property type="component" value="Unassembled WGS sequence"/>
</dbReference>
<dbReference type="Gene3D" id="1.50.10.20">
    <property type="match status" value="1"/>
</dbReference>
<protein>
    <submittedName>
        <fullName evidence="1">Uncharacterized protein</fullName>
    </submittedName>
</protein>
<comment type="caution">
    <text evidence="1">The sequence shown here is derived from an EMBL/GenBank/DDBJ whole genome shotgun (WGS) entry which is preliminary data.</text>
</comment>
<dbReference type="SUPFAM" id="SSF158745">
    <property type="entry name" value="LanC-like"/>
    <property type="match status" value="1"/>
</dbReference>
<evidence type="ECO:0000313" key="1">
    <source>
        <dbReference type="EMBL" id="KOG88243.1"/>
    </source>
</evidence>
<reference evidence="1 2" key="1">
    <citation type="submission" date="2015-07" db="EMBL/GenBank/DDBJ databases">
        <authorList>
            <person name="Ju K.-S."/>
            <person name="Doroghazi J.R."/>
            <person name="Metcalf W.W."/>
        </authorList>
    </citation>
    <scope>NUCLEOTIDE SEQUENCE [LARGE SCALE GENOMIC DNA]</scope>
    <source>
        <strain evidence="1 2">NRRL B-3589</strain>
    </source>
</reference>
<evidence type="ECO:0000313" key="2">
    <source>
        <dbReference type="Proteomes" id="UP000037020"/>
    </source>
</evidence>
<gene>
    <name evidence="1" type="ORF">ADK38_20860</name>
</gene>
<name>A0ABR5J4F3_9ACTN</name>
<organism evidence="1 2">
    <name type="scientific">Streptomyces varsoviensis</name>
    <dbReference type="NCBI Taxonomy" id="67373"/>
    <lineage>
        <taxon>Bacteria</taxon>
        <taxon>Bacillati</taxon>
        <taxon>Actinomycetota</taxon>
        <taxon>Actinomycetes</taxon>
        <taxon>Kitasatosporales</taxon>
        <taxon>Streptomycetaceae</taxon>
        <taxon>Streptomyces</taxon>
    </lineage>
</organism>
<keyword evidence="2" id="KW-1185">Reference proteome</keyword>
<sequence>MPHLAERVLAAYNPALPLGYRYADTPPGLWAPHRAGFLEGTAGIALSLHTYASGGAPRTPWDAALLLA</sequence>
<proteinExistence type="predicted"/>
<accession>A0ABR5J4F3</accession>
<dbReference type="EMBL" id="LGUT01001777">
    <property type="protein sequence ID" value="KOG88243.1"/>
    <property type="molecule type" value="Genomic_DNA"/>
</dbReference>